<proteinExistence type="predicted"/>
<dbReference type="Proteomes" id="UP000193427">
    <property type="component" value="Chromosome"/>
</dbReference>
<evidence type="ECO:0000313" key="1">
    <source>
        <dbReference type="EMBL" id="ARN23103.1"/>
    </source>
</evidence>
<dbReference type="STRING" id="946333.A4W93_26160"/>
<dbReference type="Pfam" id="PF13795">
    <property type="entry name" value="HupE_UreJ_2"/>
    <property type="match status" value="1"/>
</dbReference>
<evidence type="ECO:0000313" key="2">
    <source>
        <dbReference type="Proteomes" id="UP000193427"/>
    </source>
</evidence>
<accession>A0A1W6LFW1</accession>
<dbReference type="EMBL" id="CP015118">
    <property type="protein sequence ID" value="ARN23103.1"/>
    <property type="molecule type" value="Genomic_DNA"/>
</dbReference>
<dbReference type="InterPro" id="IPR032809">
    <property type="entry name" value="Put_HupE_UreJ"/>
</dbReference>
<gene>
    <name evidence="1" type="ORF">A4W93_26160</name>
</gene>
<dbReference type="KEGG" id="rgu:A4W93_26160"/>
<sequence length="376" mass="39784">MNARSLLLAVLLGLPAVASAHKASDAYLTLAVDGSTVTQRLDVALRDLDRDLVLDTDNDGLLQWREVIGRWSEIDRVTADGLALSADGAPCTAGPAGPPALETHSDGRHAVVTRTWRCAGAVHQLDADYRLFARTDPTHRGIVRWSDGPRSGTAVLVPDAGPRVLVDGAAPTGGWLSLFREGVHHILIGTDHVLFLLTLLLPAVLVRTPPGWAGARAWRPVLAEVVQVVTAFTVAHSITLGLAVFGVVDPPSRWIESLIAASVVLAAVNNLVPVVRHGRWKLTFLFGLVHGFGFAGALKALGLADGLLAQSLLAFNLGVEAGQFAIVALFLPLAWALRDTLVYRRGLLPAASVSIALLAAAWLAERALDLSLLPSA</sequence>
<dbReference type="OrthoDB" id="9808870at2"/>
<organism evidence="1 2">
    <name type="scientific">Piscinibacter gummiphilus</name>
    <dbReference type="NCBI Taxonomy" id="946333"/>
    <lineage>
        <taxon>Bacteria</taxon>
        <taxon>Pseudomonadati</taxon>
        <taxon>Pseudomonadota</taxon>
        <taxon>Betaproteobacteria</taxon>
        <taxon>Burkholderiales</taxon>
        <taxon>Sphaerotilaceae</taxon>
        <taxon>Piscinibacter</taxon>
    </lineage>
</organism>
<dbReference type="AlphaFoldDB" id="A0A1W6LFW1"/>
<protein>
    <submittedName>
        <fullName evidence="1">Uncharacterized protein</fullName>
    </submittedName>
</protein>
<reference evidence="1 2" key="1">
    <citation type="submission" date="2016-04" db="EMBL/GenBank/DDBJ databases">
        <title>Complete genome sequence of natural rubber-degrading, novel Gram-negative bacterium, Rhizobacter gummiphilus strain NS21.</title>
        <authorList>
            <person name="Tabata M."/>
            <person name="Kasai D."/>
            <person name="Fukuda M."/>
        </authorList>
    </citation>
    <scope>NUCLEOTIDE SEQUENCE [LARGE SCALE GENOMIC DNA]</scope>
    <source>
        <strain evidence="1 2">NS21</strain>
    </source>
</reference>
<keyword evidence="2" id="KW-1185">Reference proteome</keyword>
<dbReference type="RefSeq" id="WP_085753418.1">
    <property type="nucleotide sequence ID" value="NZ_BSPR01000017.1"/>
</dbReference>
<name>A0A1W6LFW1_9BURK</name>